<dbReference type="Pfam" id="PF00528">
    <property type="entry name" value="BPD_transp_1"/>
    <property type="match status" value="1"/>
</dbReference>
<sequence length="291" mass="30813">MAGNIARVARQFAGSPFAVVAATIVALLLLTAVFGPSLVPQNPYNLAELGMADNMLPPGAQAEAGFTLLLGADGQGRDMLSTMVYGLRTSIAVGISACFVAVAFGTILGLIAGYVGGRTETVIMRLVDFMLSFPTILIALMIMAMLGQGLAKLIFALILVQWAYFARVVRGAALVERSKDYIEAARCLRLGPVRIILGHLLPNCLPPVIVVGTLQIASAIATEATLSFLGIGLPITEPSLGLLIANGYEHLLTGKYWVAVFPGVLLLVLIFSINIAGDRLREILNPRLQGR</sequence>
<keyword evidence="5 7" id="KW-1133">Transmembrane helix</keyword>
<dbReference type="Proteomes" id="UP000033774">
    <property type="component" value="Unassembled WGS sequence"/>
</dbReference>
<evidence type="ECO:0000256" key="6">
    <source>
        <dbReference type="ARBA" id="ARBA00023136"/>
    </source>
</evidence>
<reference evidence="9 10" key="1">
    <citation type="submission" date="2015-03" db="EMBL/GenBank/DDBJ databases">
        <title>Draft genome sequence of Elstera litoralis.</title>
        <authorList>
            <person name="Rahalkar M.C."/>
            <person name="Dhakephalkar P.K."/>
            <person name="Pore S.D."/>
            <person name="Arora P."/>
            <person name="Kapse N.G."/>
            <person name="Pandit P.S."/>
        </authorList>
    </citation>
    <scope>NUCLEOTIDE SEQUENCE [LARGE SCALE GENOMIC DNA]</scope>
    <source>
        <strain evidence="9 10">Dia-1</strain>
    </source>
</reference>
<keyword evidence="4 7" id="KW-0812">Transmembrane</keyword>
<comment type="subcellular location">
    <subcellularLocation>
        <location evidence="1 7">Cell membrane</location>
        <topology evidence="1 7">Multi-pass membrane protein</topology>
    </subcellularLocation>
</comment>
<name>A0A0F3IUE9_9PROT</name>
<gene>
    <name evidence="9" type="ORF">VZ95_06755</name>
</gene>
<evidence type="ECO:0000259" key="8">
    <source>
        <dbReference type="PROSITE" id="PS50928"/>
    </source>
</evidence>
<dbReference type="PATRIC" id="fig|552518.3.peg.462"/>
<feature type="transmembrane region" description="Helical" evidence="7">
    <location>
        <begin position="126"/>
        <end position="147"/>
    </location>
</feature>
<dbReference type="GO" id="GO:0005886">
    <property type="term" value="C:plasma membrane"/>
    <property type="evidence" value="ECO:0007669"/>
    <property type="project" value="UniProtKB-SubCell"/>
</dbReference>
<dbReference type="Gene3D" id="1.10.3720.10">
    <property type="entry name" value="MetI-like"/>
    <property type="match status" value="1"/>
</dbReference>
<evidence type="ECO:0000313" key="9">
    <source>
        <dbReference type="EMBL" id="KJV10168.1"/>
    </source>
</evidence>
<dbReference type="CDD" id="cd06261">
    <property type="entry name" value="TM_PBP2"/>
    <property type="match status" value="1"/>
</dbReference>
<evidence type="ECO:0000256" key="1">
    <source>
        <dbReference type="ARBA" id="ARBA00004651"/>
    </source>
</evidence>
<dbReference type="PANTHER" id="PTHR43386">
    <property type="entry name" value="OLIGOPEPTIDE TRANSPORT SYSTEM PERMEASE PROTEIN APPC"/>
    <property type="match status" value="1"/>
</dbReference>
<feature type="transmembrane region" description="Helical" evidence="7">
    <location>
        <begin position="91"/>
        <end position="114"/>
    </location>
</feature>
<dbReference type="Pfam" id="PF12911">
    <property type="entry name" value="OppC_N"/>
    <property type="match status" value="1"/>
</dbReference>
<organism evidence="9 10">
    <name type="scientific">Elstera litoralis</name>
    <dbReference type="NCBI Taxonomy" id="552518"/>
    <lineage>
        <taxon>Bacteria</taxon>
        <taxon>Pseudomonadati</taxon>
        <taxon>Pseudomonadota</taxon>
        <taxon>Alphaproteobacteria</taxon>
        <taxon>Rhodospirillales</taxon>
        <taxon>Rhodospirillaceae</taxon>
        <taxon>Elstera</taxon>
    </lineage>
</organism>
<keyword evidence="3" id="KW-1003">Cell membrane</keyword>
<dbReference type="RefSeq" id="WP_045775178.1">
    <property type="nucleotide sequence ID" value="NZ_LAJY01000137.1"/>
</dbReference>
<dbReference type="AlphaFoldDB" id="A0A0F3IUE9"/>
<feature type="transmembrane region" description="Helical" evidence="7">
    <location>
        <begin position="153"/>
        <end position="175"/>
    </location>
</feature>
<evidence type="ECO:0000256" key="2">
    <source>
        <dbReference type="ARBA" id="ARBA00022448"/>
    </source>
</evidence>
<comment type="similarity">
    <text evidence="7">Belongs to the binding-protein-dependent transport system permease family.</text>
</comment>
<dbReference type="GO" id="GO:0055085">
    <property type="term" value="P:transmembrane transport"/>
    <property type="evidence" value="ECO:0007669"/>
    <property type="project" value="InterPro"/>
</dbReference>
<dbReference type="InterPro" id="IPR025966">
    <property type="entry name" value="OppC_N"/>
</dbReference>
<feature type="transmembrane region" description="Helical" evidence="7">
    <location>
        <begin position="256"/>
        <end position="277"/>
    </location>
</feature>
<feature type="transmembrane region" description="Helical" evidence="7">
    <location>
        <begin position="196"/>
        <end position="220"/>
    </location>
</feature>
<evidence type="ECO:0000256" key="7">
    <source>
        <dbReference type="RuleBase" id="RU363032"/>
    </source>
</evidence>
<accession>A0A0F3IUE9</accession>
<dbReference type="InterPro" id="IPR035906">
    <property type="entry name" value="MetI-like_sf"/>
</dbReference>
<dbReference type="OrthoDB" id="9766870at2"/>
<dbReference type="InterPro" id="IPR000515">
    <property type="entry name" value="MetI-like"/>
</dbReference>
<dbReference type="EMBL" id="LAJY01000137">
    <property type="protein sequence ID" value="KJV10168.1"/>
    <property type="molecule type" value="Genomic_DNA"/>
</dbReference>
<dbReference type="InterPro" id="IPR050366">
    <property type="entry name" value="BP-dependent_transpt_permease"/>
</dbReference>
<dbReference type="PANTHER" id="PTHR43386:SF26">
    <property type="entry name" value="ABC TRANSPORTER PERMEASE PROTEIN"/>
    <property type="match status" value="1"/>
</dbReference>
<evidence type="ECO:0000256" key="3">
    <source>
        <dbReference type="ARBA" id="ARBA00022475"/>
    </source>
</evidence>
<proteinExistence type="inferred from homology"/>
<comment type="caution">
    <text evidence="9">The sequence shown here is derived from an EMBL/GenBank/DDBJ whole genome shotgun (WGS) entry which is preliminary data.</text>
</comment>
<feature type="transmembrane region" description="Helical" evidence="7">
    <location>
        <begin position="12"/>
        <end position="34"/>
    </location>
</feature>
<evidence type="ECO:0000313" key="10">
    <source>
        <dbReference type="Proteomes" id="UP000033774"/>
    </source>
</evidence>
<dbReference type="SUPFAM" id="SSF161098">
    <property type="entry name" value="MetI-like"/>
    <property type="match status" value="1"/>
</dbReference>
<keyword evidence="2 7" id="KW-0813">Transport</keyword>
<keyword evidence="6 7" id="KW-0472">Membrane</keyword>
<keyword evidence="10" id="KW-1185">Reference proteome</keyword>
<feature type="domain" description="ABC transmembrane type-1" evidence="8">
    <location>
        <begin position="87"/>
        <end position="277"/>
    </location>
</feature>
<dbReference type="PROSITE" id="PS50928">
    <property type="entry name" value="ABC_TM1"/>
    <property type="match status" value="1"/>
</dbReference>
<evidence type="ECO:0000256" key="5">
    <source>
        <dbReference type="ARBA" id="ARBA00022989"/>
    </source>
</evidence>
<evidence type="ECO:0000256" key="4">
    <source>
        <dbReference type="ARBA" id="ARBA00022692"/>
    </source>
</evidence>
<protein>
    <submittedName>
        <fullName evidence="9">Peptide ABC transporter permease</fullName>
    </submittedName>
</protein>